<feature type="site" description="Important for substrate specificity" evidence="3">
    <location>
        <position position="11"/>
    </location>
</feature>
<evidence type="ECO:0000256" key="3">
    <source>
        <dbReference type="HAMAP-Rule" id="MF_00528"/>
    </source>
</evidence>
<organism evidence="4 5">
    <name type="scientific">Candidatus Lachnoclostridium pullistercoris</name>
    <dbReference type="NCBI Taxonomy" id="2838632"/>
    <lineage>
        <taxon>Bacteria</taxon>
        <taxon>Bacillati</taxon>
        <taxon>Bacillota</taxon>
        <taxon>Clostridia</taxon>
        <taxon>Lachnospirales</taxon>
        <taxon>Lachnospiraceae</taxon>
    </lineage>
</organism>
<comment type="caution">
    <text evidence="4">The sequence shown here is derived from an EMBL/GenBank/DDBJ whole genome shotgun (WGS) entry which is preliminary data.</text>
</comment>
<sequence>MRIVLASGSPRRRELLEQIGIRAEVIPSSVEEKVTSTVPGKVVLELSGQKAEDVAGKLTGADVLVIGADTVVSAGGRILGKPGSEKEAQEMIRSLAGTSHQVYTGVSLIYRDREGAEKRTAFAEKTDVFVYPMDEEEILSYAGCGEPMDKAGAYGIQGRFAAYVEKIDGDYNNVVGLPVGRLYQEIKRLTGGWNR</sequence>
<dbReference type="HAMAP" id="MF_00528">
    <property type="entry name" value="Maf"/>
    <property type="match status" value="1"/>
</dbReference>
<gene>
    <name evidence="4" type="primary">maf</name>
    <name evidence="4" type="ORF">IAA04_00605</name>
</gene>
<comment type="cofactor">
    <cofactor evidence="1 3">
        <name>a divalent metal cation</name>
        <dbReference type="ChEBI" id="CHEBI:60240"/>
    </cofactor>
</comment>
<comment type="catalytic activity">
    <reaction evidence="3">
        <text>UTP + H2O = UMP + diphosphate + H(+)</text>
        <dbReference type="Rhea" id="RHEA:29395"/>
        <dbReference type="ChEBI" id="CHEBI:15377"/>
        <dbReference type="ChEBI" id="CHEBI:15378"/>
        <dbReference type="ChEBI" id="CHEBI:33019"/>
        <dbReference type="ChEBI" id="CHEBI:46398"/>
        <dbReference type="ChEBI" id="CHEBI:57865"/>
        <dbReference type="EC" id="3.6.1.9"/>
    </reaction>
</comment>
<dbReference type="PANTHER" id="PTHR43213:SF5">
    <property type="entry name" value="BIFUNCTIONAL DTTP_UTP PYROPHOSPHATASE_METHYLTRANSFERASE PROTEIN-RELATED"/>
    <property type="match status" value="1"/>
</dbReference>
<reference evidence="4" key="2">
    <citation type="submission" date="2021-04" db="EMBL/GenBank/DDBJ databases">
        <authorList>
            <person name="Gilroy R."/>
        </authorList>
    </citation>
    <scope>NUCLEOTIDE SEQUENCE</scope>
    <source>
        <strain evidence="4">CHK183-5548</strain>
    </source>
</reference>
<name>A0A9D2PAQ8_9FIRM</name>
<dbReference type="GO" id="GO:0009117">
    <property type="term" value="P:nucleotide metabolic process"/>
    <property type="evidence" value="ECO:0007669"/>
    <property type="project" value="UniProtKB-KW"/>
</dbReference>
<protein>
    <recommendedName>
        <fullName evidence="3">dTTP/UTP pyrophosphatase</fullName>
        <shortName evidence="3">dTTPase/UTPase</shortName>
        <ecNumber evidence="3">3.6.1.9</ecNumber>
    </recommendedName>
    <alternativeName>
        <fullName evidence="3">Nucleoside triphosphate pyrophosphatase</fullName>
    </alternativeName>
    <alternativeName>
        <fullName evidence="3">Nucleotide pyrophosphatase</fullName>
        <shortName evidence="3">Nucleotide PPase</shortName>
    </alternativeName>
</protein>
<dbReference type="SUPFAM" id="SSF52972">
    <property type="entry name" value="ITPase-like"/>
    <property type="match status" value="1"/>
</dbReference>
<dbReference type="CDD" id="cd00555">
    <property type="entry name" value="Maf"/>
    <property type="match status" value="1"/>
</dbReference>
<dbReference type="Proteomes" id="UP000823883">
    <property type="component" value="Unassembled WGS sequence"/>
</dbReference>
<accession>A0A9D2PAQ8</accession>
<dbReference type="AlphaFoldDB" id="A0A9D2PAQ8"/>
<evidence type="ECO:0000313" key="5">
    <source>
        <dbReference type="Proteomes" id="UP000823883"/>
    </source>
</evidence>
<dbReference type="Gene3D" id="3.90.950.10">
    <property type="match status" value="1"/>
</dbReference>
<feature type="site" description="Important for substrate specificity" evidence="3">
    <location>
        <position position="70"/>
    </location>
</feature>
<dbReference type="Pfam" id="PF02545">
    <property type="entry name" value="Maf"/>
    <property type="match status" value="1"/>
</dbReference>
<evidence type="ECO:0000313" key="4">
    <source>
        <dbReference type="EMBL" id="HJC46537.1"/>
    </source>
</evidence>
<dbReference type="EMBL" id="DWWL01000003">
    <property type="protein sequence ID" value="HJC46537.1"/>
    <property type="molecule type" value="Genomic_DNA"/>
</dbReference>
<reference evidence="4" key="1">
    <citation type="journal article" date="2021" name="PeerJ">
        <title>Extensive microbial diversity within the chicken gut microbiome revealed by metagenomics and culture.</title>
        <authorList>
            <person name="Gilroy R."/>
            <person name="Ravi A."/>
            <person name="Getino M."/>
            <person name="Pursley I."/>
            <person name="Horton D.L."/>
            <person name="Alikhan N.F."/>
            <person name="Baker D."/>
            <person name="Gharbi K."/>
            <person name="Hall N."/>
            <person name="Watson M."/>
            <person name="Adriaenssens E.M."/>
            <person name="Foster-Nyarko E."/>
            <person name="Jarju S."/>
            <person name="Secka A."/>
            <person name="Antonio M."/>
            <person name="Oren A."/>
            <person name="Chaudhuri R.R."/>
            <person name="La Ragione R."/>
            <person name="Hildebrand F."/>
            <person name="Pallen M.J."/>
        </authorList>
    </citation>
    <scope>NUCLEOTIDE SEQUENCE</scope>
    <source>
        <strain evidence="4">CHK183-5548</strain>
    </source>
</reference>
<feature type="site" description="Important for substrate specificity" evidence="3">
    <location>
        <position position="157"/>
    </location>
</feature>
<dbReference type="NCBIfam" id="TIGR00172">
    <property type="entry name" value="maf"/>
    <property type="match status" value="1"/>
</dbReference>
<keyword evidence="3" id="KW-0546">Nucleotide metabolism</keyword>
<dbReference type="GO" id="GO:0047429">
    <property type="term" value="F:nucleoside triphosphate diphosphatase activity"/>
    <property type="evidence" value="ECO:0007669"/>
    <property type="project" value="UniProtKB-EC"/>
</dbReference>
<dbReference type="InterPro" id="IPR029001">
    <property type="entry name" value="ITPase-like_fam"/>
</dbReference>
<comment type="function">
    <text evidence="3">Nucleoside triphosphate pyrophosphatase that hydrolyzes dTTP and UTP. May have a dual role in cell division arrest and in preventing the incorporation of modified nucleotides into cellular nucleic acids.</text>
</comment>
<evidence type="ECO:0000256" key="1">
    <source>
        <dbReference type="ARBA" id="ARBA00001968"/>
    </source>
</evidence>
<dbReference type="InterPro" id="IPR003697">
    <property type="entry name" value="Maf-like"/>
</dbReference>
<dbReference type="GO" id="GO:0005737">
    <property type="term" value="C:cytoplasm"/>
    <property type="evidence" value="ECO:0007669"/>
    <property type="project" value="UniProtKB-SubCell"/>
</dbReference>
<comment type="catalytic activity">
    <reaction evidence="3">
        <text>dTTP + H2O = dTMP + diphosphate + H(+)</text>
        <dbReference type="Rhea" id="RHEA:28534"/>
        <dbReference type="ChEBI" id="CHEBI:15377"/>
        <dbReference type="ChEBI" id="CHEBI:15378"/>
        <dbReference type="ChEBI" id="CHEBI:33019"/>
        <dbReference type="ChEBI" id="CHEBI:37568"/>
        <dbReference type="ChEBI" id="CHEBI:63528"/>
        <dbReference type="EC" id="3.6.1.9"/>
    </reaction>
</comment>
<dbReference type="PIRSF" id="PIRSF006305">
    <property type="entry name" value="Maf"/>
    <property type="match status" value="1"/>
</dbReference>
<evidence type="ECO:0000256" key="2">
    <source>
        <dbReference type="ARBA" id="ARBA00022801"/>
    </source>
</evidence>
<proteinExistence type="inferred from homology"/>
<comment type="subcellular location">
    <subcellularLocation>
        <location evidence="3">Cytoplasm</location>
    </subcellularLocation>
</comment>
<keyword evidence="2 3" id="KW-0378">Hydrolase</keyword>
<dbReference type="EC" id="3.6.1.9" evidence="3"/>
<feature type="active site" description="Proton acceptor" evidence="3">
    <location>
        <position position="69"/>
    </location>
</feature>
<comment type="similarity">
    <text evidence="3">Belongs to the Maf family. YhdE subfamily.</text>
</comment>
<keyword evidence="3" id="KW-0963">Cytoplasm</keyword>
<comment type="caution">
    <text evidence="3">Lacks conserved residue(s) required for the propagation of feature annotation.</text>
</comment>
<dbReference type="PANTHER" id="PTHR43213">
    <property type="entry name" value="BIFUNCTIONAL DTTP/UTP PYROPHOSPHATASE/METHYLTRANSFERASE PROTEIN-RELATED"/>
    <property type="match status" value="1"/>
</dbReference>